<proteinExistence type="predicted"/>
<dbReference type="SUPFAM" id="SSF88697">
    <property type="entry name" value="PUA domain-like"/>
    <property type="match status" value="1"/>
</dbReference>
<dbReference type="InterPro" id="IPR036987">
    <property type="entry name" value="SRA-YDG_sf"/>
</dbReference>
<dbReference type="AlphaFoldDB" id="A0A5B7F4X1"/>
<sequence length="121" mass="13302">MRLLGAQPGFCPLCKNDDTEIVKAGEKLKDSKKKAKMASAKGNTSRDWGKGFACAGRQKVCTIVPQNHFGPVPGVEVGTLWKFRLQIYEGRENGVGKMLAGNLWNVNKGRIIVPHTKLTYT</sequence>
<gene>
    <name evidence="1" type="primary">UHRF1_0</name>
    <name evidence="1" type="ORF">E2C01_033765</name>
</gene>
<dbReference type="InterPro" id="IPR015947">
    <property type="entry name" value="PUA-like_sf"/>
</dbReference>
<dbReference type="PANTHER" id="PTHR14140">
    <property type="entry name" value="E3 UBIQUITIN-PROTEIN LIGASE UHRF-RELATED"/>
    <property type="match status" value="1"/>
</dbReference>
<dbReference type="InterPro" id="IPR045134">
    <property type="entry name" value="UHRF1/2-like"/>
</dbReference>
<evidence type="ECO:0000313" key="1">
    <source>
        <dbReference type="EMBL" id="MPC40208.1"/>
    </source>
</evidence>
<dbReference type="GO" id="GO:0044027">
    <property type="term" value="P:negative regulation of gene expression via chromosomal CpG island methylation"/>
    <property type="evidence" value="ECO:0007669"/>
    <property type="project" value="TreeGrafter"/>
</dbReference>
<name>A0A5B7F4X1_PORTR</name>
<comment type="caution">
    <text evidence="1">The sequence shown here is derived from an EMBL/GenBank/DDBJ whole genome shotgun (WGS) entry which is preliminary data.</text>
</comment>
<dbReference type="Gene3D" id="2.30.280.10">
    <property type="entry name" value="SRA-YDG"/>
    <property type="match status" value="1"/>
</dbReference>
<accession>A0A5B7F4X1</accession>
<evidence type="ECO:0000313" key="2">
    <source>
        <dbReference type="Proteomes" id="UP000324222"/>
    </source>
</evidence>
<dbReference type="OrthoDB" id="2270193at2759"/>
<dbReference type="PANTHER" id="PTHR14140:SF45">
    <property type="entry name" value="RING-TYPE E3 UBIQUITIN TRANSFERASE"/>
    <property type="match status" value="1"/>
</dbReference>
<keyword evidence="2" id="KW-1185">Reference proteome</keyword>
<dbReference type="EMBL" id="VSRR010004615">
    <property type="protein sequence ID" value="MPC40208.1"/>
    <property type="molecule type" value="Genomic_DNA"/>
</dbReference>
<protein>
    <submittedName>
        <fullName evidence="1">E3 ubiquitin-protein ligase UHRF1</fullName>
    </submittedName>
</protein>
<organism evidence="1 2">
    <name type="scientific">Portunus trituberculatus</name>
    <name type="common">Swimming crab</name>
    <name type="synonym">Neptunus trituberculatus</name>
    <dbReference type="NCBI Taxonomy" id="210409"/>
    <lineage>
        <taxon>Eukaryota</taxon>
        <taxon>Metazoa</taxon>
        <taxon>Ecdysozoa</taxon>
        <taxon>Arthropoda</taxon>
        <taxon>Crustacea</taxon>
        <taxon>Multicrustacea</taxon>
        <taxon>Malacostraca</taxon>
        <taxon>Eumalacostraca</taxon>
        <taxon>Eucarida</taxon>
        <taxon>Decapoda</taxon>
        <taxon>Pleocyemata</taxon>
        <taxon>Brachyura</taxon>
        <taxon>Eubrachyura</taxon>
        <taxon>Portunoidea</taxon>
        <taxon>Portunidae</taxon>
        <taxon>Portuninae</taxon>
        <taxon>Portunus</taxon>
    </lineage>
</organism>
<reference evidence="1 2" key="1">
    <citation type="submission" date="2019-05" db="EMBL/GenBank/DDBJ databases">
        <title>Another draft genome of Portunus trituberculatus and its Hox gene families provides insights of decapod evolution.</title>
        <authorList>
            <person name="Jeong J.-H."/>
            <person name="Song I."/>
            <person name="Kim S."/>
            <person name="Choi T."/>
            <person name="Kim D."/>
            <person name="Ryu S."/>
            <person name="Kim W."/>
        </authorList>
    </citation>
    <scope>NUCLEOTIDE SEQUENCE [LARGE SCALE GENOMIC DNA]</scope>
    <source>
        <tissue evidence="1">Muscle</tissue>
    </source>
</reference>
<dbReference type="GO" id="GO:0016567">
    <property type="term" value="P:protein ubiquitination"/>
    <property type="evidence" value="ECO:0007669"/>
    <property type="project" value="TreeGrafter"/>
</dbReference>
<dbReference type="GO" id="GO:0061630">
    <property type="term" value="F:ubiquitin protein ligase activity"/>
    <property type="evidence" value="ECO:0007669"/>
    <property type="project" value="TreeGrafter"/>
</dbReference>
<dbReference type="Proteomes" id="UP000324222">
    <property type="component" value="Unassembled WGS sequence"/>
</dbReference>